<gene>
    <name evidence="2" type="ORF">FIESC28_00206</name>
</gene>
<dbReference type="OrthoDB" id="10364313at2759"/>
<protein>
    <submittedName>
        <fullName evidence="2">Uncharacterized protein</fullName>
    </submittedName>
</protein>
<reference evidence="2 3" key="1">
    <citation type="submission" date="2018-06" db="EMBL/GenBank/DDBJ databases">
        <title>Fusarium incarnatum-equiseti species complex species 28.</title>
        <authorList>
            <person name="Gardiner D.M."/>
        </authorList>
    </citation>
    <scope>NUCLEOTIDE SEQUENCE [LARGE SCALE GENOMIC DNA]</scope>
    <source>
        <strain evidence="2 3">FIESC_28</strain>
    </source>
</reference>
<dbReference type="GeneID" id="41989653"/>
<organism evidence="2 3">
    <name type="scientific">Fusarium coffeatum</name>
    <dbReference type="NCBI Taxonomy" id="231269"/>
    <lineage>
        <taxon>Eukaryota</taxon>
        <taxon>Fungi</taxon>
        <taxon>Dikarya</taxon>
        <taxon>Ascomycota</taxon>
        <taxon>Pezizomycotina</taxon>
        <taxon>Sordariomycetes</taxon>
        <taxon>Hypocreomycetidae</taxon>
        <taxon>Hypocreales</taxon>
        <taxon>Nectriaceae</taxon>
        <taxon>Fusarium</taxon>
        <taxon>Fusarium incarnatum-equiseti species complex</taxon>
    </lineage>
</organism>
<proteinExistence type="predicted"/>
<dbReference type="RefSeq" id="XP_031021529.1">
    <property type="nucleotide sequence ID" value="XM_031154357.1"/>
</dbReference>
<sequence length="180" mass="20700">MCRANCVRTRCVVCRWTINRTYDVMVHCEVFWQTERCPGAEYPTTVRDASAVFCGKCNPPPWQRDVEMQPQEDVDMQTQEDVDMQLEGEARSSNKAFSVERAEPGNRFKDLIDEVTRRSTAEDEQNDRNGSDELSRTTLSPEFYYTTRAGRRIPAPRGTPPVSPTPARRTRRTRPDHPAT</sequence>
<feature type="compositionally biased region" description="Basic and acidic residues" evidence="1">
    <location>
        <begin position="88"/>
        <end position="135"/>
    </location>
</feature>
<dbReference type="Proteomes" id="UP000253153">
    <property type="component" value="Unassembled WGS sequence"/>
</dbReference>
<accession>A0A366SDF6</accession>
<name>A0A366SDF6_9HYPO</name>
<evidence type="ECO:0000256" key="1">
    <source>
        <dbReference type="SAM" id="MobiDB-lite"/>
    </source>
</evidence>
<feature type="region of interest" description="Disordered" evidence="1">
    <location>
        <begin position="84"/>
        <end position="180"/>
    </location>
</feature>
<evidence type="ECO:0000313" key="3">
    <source>
        <dbReference type="Proteomes" id="UP000253153"/>
    </source>
</evidence>
<dbReference type="AlphaFoldDB" id="A0A366SDF6"/>
<keyword evidence="3" id="KW-1185">Reference proteome</keyword>
<evidence type="ECO:0000313" key="2">
    <source>
        <dbReference type="EMBL" id="RBR26938.1"/>
    </source>
</evidence>
<dbReference type="EMBL" id="QKXC01000005">
    <property type="protein sequence ID" value="RBR26938.1"/>
    <property type="molecule type" value="Genomic_DNA"/>
</dbReference>
<comment type="caution">
    <text evidence="2">The sequence shown here is derived from an EMBL/GenBank/DDBJ whole genome shotgun (WGS) entry which is preliminary data.</text>
</comment>